<evidence type="ECO:0000259" key="2">
    <source>
        <dbReference type="Pfam" id="PF12733"/>
    </source>
</evidence>
<evidence type="ECO:0000256" key="1">
    <source>
        <dbReference type="SAM" id="SignalP"/>
    </source>
</evidence>
<gene>
    <name evidence="3" type="ORF">ACEU3E_12890</name>
</gene>
<proteinExistence type="predicted"/>
<feature type="domain" description="Cadherin-like beta-sandwich-like" evidence="2">
    <location>
        <begin position="449"/>
        <end position="543"/>
    </location>
</feature>
<comment type="caution">
    <text evidence="3">The sequence shown here is derived from an EMBL/GenBank/DDBJ whole genome shotgun (WGS) entry which is preliminary data.</text>
</comment>
<feature type="domain" description="Cadherin-like beta-sandwich-like" evidence="2">
    <location>
        <begin position="139"/>
        <end position="231"/>
    </location>
</feature>
<dbReference type="Proteomes" id="UP001575622">
    <property type="component" value="Unassembled WGS sequence"/>
</dbReference>
<name>A0ABV4V310_9BACL</name>
<keyword evidence="1" id="KW-0732">Signal</keyword>
<feature type="domain" description="Cadherin-like beta-sandwich-like" evidence="2">
    <location>
        <begin position="356"/>
        <end position="440"/>
    </location>
</feature>
<evidence type="ECO:0000313" key="3">
    <source>
        <dbReference type="EMBL" id="MFB0843071.1"/>
    </source>
</evidence>
<protein>
    <submittedName>
        <fullName evidence="3">Cadherin-like beta sandwich domain-containing protein</fullName>
    </submittedName>
</protein>
<keyword evidence="4" id="KW-1185">Reference proteome</keyword>
<reference evidence="3 4" key="1">
    <citation type="submission" date="2024-09" db="EMBL/GenBank/DDBJ databases">
        <authorList>
            <person name="Makale K.P.P."/>
            <person name="Makhzoum A."/>
            <person name="Rantong G."/>
            <person name="Rahube T.O."/>
        </authorList>
    </citation>
    <scope>NUCLEOTIDE SEQUENCE [LARGE SCALE GENOMIC DNA]</scope>
    <source>
        <strain evidence="3 4">KM_D13</strain>
    </source>
</reference>
<feature type="signal peptide" evidence="1">
    <location>
        <begin position="1"/>
        <end position="26"/>
    </location>
</feature>
<dbReference type="EMBL" id="JBHDLN010000005">
    <property type="protein sequence ID" value="MFB0843071.1"/>
    <property type="molecule type" value="Genomic_DNA"/>
</dbReference>
<feature type="domain" description="Cadherin-like beta-sandwich-like" evidence="2">
    <location>
        <begin position="46"/>
        <end position="130"/>
    </location>
</feature>
<evidence type="ECO:0000313" key="4">
    <source>
        <dbReference type="Proteomes" id="UP001575622"/>
    </source>
</evidence>
<sequence length="709" mass="74505">MRISKFFMTMITALMVIAVFPWLARAAGSDANADLTSIHQGAGALSPAFSPSVTEYWVKMRSSEQGFCTSAIPADSGAKMAYSMNGSAWITLPENTSTGYIATNRGENKFQFKVTSADSSTIKTYTIHVYFPSTNDVDLSDLRISGTTLSPPFAPSTTSYTASTVPYATSSVSLTGVLDDPAATFVVNGTLGSDGTPFGPIPLNVGSNTITVRTTSYDGTANKTYTITVMRAEPGTNANLSALSVSGNTLSPPFEPQLIGYVLADVGYATREMTVTPTAADSAATVQLQVNDGGFTTVSSGLPSQPFALNVGGNRIQVKVVAEDGMTTNTYTMTVKRKNNNASLSGLDVAPGTLNEPFAQDRPAYTMAGVPYATSSLTVTPRLSDPNATVYVRANGGSFMLAASGSPATLPLTVGSNTLEIKVLAEDPSEEKIYTLAVTRLKNSDASLSGLTVSPGYLDFSSQVTDYSLTVSRTVPSLTVKPVLPDSNPAAKIQVRVNGGSYVPVQSGTDSPALPLISGVQNVIEVLVTAQDGTTRVYSIRVSQAGTPVLTKLVMDGMKVRLTFSEPLQSVADVTYFSVTNMSRSAALSVTDLVYTPGAAEAGFTAIGPLQPGDDLEFRIQAGAVSSLSGETNAAVSLKVVYGDPIQQMQRRLADLDTDHDGIGIREVLAYLNSPYGHNDLNGDGQFTREDVAIVLKQVGAKFVSPQQS</sequence>
<dbReference type="Pfam" id="PF12733">
    <property type="entry name" value="Cadherin-like"/>
    <property type="match status" value="5"/>
</dbReference>
<dbReference type="InterPro" id="IPR025883">
    <property type="entry name" value="Cadherin-like_domain"/>
</dbReference>
<feature type="chain" id="PRO_5045808270" evidence="1">
    <location>
        <begin position="27"/>
        <end position="709"/>
    </location>
</feature>
<dbReference type="RefSeq" id="WP_373951461.1">
    <property type="nucleotide sequence ID" value="NZ_JBHDLN010000005.1"/>
</dbReference>
<feature type="domain" description="Cadherin-like beta-sandwich-like" evidence="2">
    <location>
        <begin position="240"/>
        <end position="338"/>
    </location>
</feature>
<organism evidence="3 4">
    <name type="scientific">Paenibacillus oleatilyticus</name>
    <dbReference type="NCBI Taxonomy" id="2594886"/>
    <lineage>
        <taxon>Bacteria</taxon>
        <taxon>Bacillati</taxon>
        <taxon>Bacillota</taxon>
        <taxon>Bacilli</taxon>
        <taxon>Bacillales</taxon>
        <taxon>Paenibacillaceae</taxon>
        <taxon>Paenibacillus</taxon>
    </lineage>
</organism>
<accession>A0ABV4V310</accession>